<gene>
    <name evidence="10" type="ORF">HNP98_001650</name>
</gene>
<dbReference type="SUPFAM" id="SSF47203">
    <property type="entry name" value="Acyl-CoA dehydrogenase C-terminal domain-like"/>
    <property type="match status" value="1"/>
</dbReference>
<dbReference type="InterPro" id="IPR006091">
    <property type="entry name" value="Acyl-CoA_Oxase/DH_mid-dom"/>
</dbReference>
<evidence type="ECO:0000259" key="9">
    <source>
        <dbReference type="Pfam" id="PF12806"/>
    </source>
</evidence>
<evidence type="ECO:0000256" key="2">
    <source>
        <dbReference type="ARBA" id="ARBA00009347"/>
    </source>
</evidence>
<dbReference type="SUPFAM" id="SSF56645">
    <property type="entry name" value="Acyl-CoA dehydrogenase NM domain-like"/>
    <property type="match status" value="1"/>
</dbReference>
<feature type="domain" description="Acyl-CoA dehydrogenase/oxidase N-terminal" evidence="8">
    <location>
        <begin position="41"/>
        <end position="156"/>
    </location>
</feature>
<organism evidence="10 11">
    <name type="scientific">Hymenobacter caeli</name>
    <dbReference type="NCBI Taxonomy" id="2735894"/>
    <lineage>
        <taxon>Bacteria</taxon>
        <taxon>Pseudomonadati</taxon>
        <taxon>Bacteroidota</taxon>
        <taxon>Cytophagia</taxon>
        <taxon>Cytophagales</taxon>
        <taxon>Hymenobacteraceae</taxon>
        <taxon>Hymenobacter</taxon>
    </lineage>
</organism>
<dbReference type="Gene3D" id="2.40.110.10">
    <property type="entry name" value="Butyryl-CoA Dehydrogenase, subunit A, domain 2"/>
    <property type="match status" value="1"/>
</dbReference>
<dbReference type="Pfam" id="PF02771">
    <property type="entry name" value="Acyl-CoA_dh_N"/>
    <property type="match status" value="1"/>
</dbReference>
<dbReference type="Pfam" id="PF00441">
    <property type="entry name" value="Acyl-CoA_dh_1"/>
    <property type="match status" value="1"/>
</dbReference>
<keyword evidence="3 5" id="KW-0285">Flavoprotein</keyword>
<evidence type="ECO:0000256" key="5">
    <source>
        <dbReference type="RuleBase" id="RU362125"/>
    </source>
</evidence>
<keyword evidence="5 10" id="KW-0560">Oxidoreductase</keyword>
<dbReference type="PANTHER" id="PTHR42803">
    <property type="entry name" value="ACYL-COA DEHYDROGENASE"/>
    <property type="match status" value="1"/>
</dbReference>
<accession>A0ABX2FQW0</accession>
<dbReference type="InterPro" id="IPR009100">
    <property type="entry name" value="AcylCoA_DH/oxidase_NM_dom_sf"/>
</dbReference>
<feature type="domain" description="Acyl-CoA dehydrogenase/oxidase C-terminal" evidence="6">
    <location>
        <begin position="342"/>
        <end position="456"/>
    </location>
</feature>
<feature type="domain" description="Acetyl-CoA dehydrogenase-like C-terminal" evidence="9">
    <location>
        <begin position="475"/>
        <end position="601"/>
    </location>
</feature>
<dbReference type="Proteomes" id="UP000779507">
    <property type="component" value="Unassembled WGS sequence"/>
</dbReference>
<evidence type="ECO:0000256" key="4">
    <source>
        <dbReference type="ARBA" id="ARBA00022827"/>
    </source>
</evidence>
<feature type="domain" description="Acyl-CoA oxidase/dehydrogenase middle" evidence="7">
    <location>
        <begin position="162"/>
        <end position="236"/>
    </location>
</feature>
<evidence type="ECO:0000313" key="10">
    <source>
        <dbReference type="EMBL" id="NRT18827.1"/>
    </source>
</evidence>
<evidence type="ECO:0000259" key="7">
    <source>
        <dbReference type="Pfam" id="PF02770"/>
    </source>
</evidence>
<dbReference type="GO" id="GO:0016937">
    <property type="term" value="F:short-chain fatty acyl-CoA dehydrogenase activity"/>
    <property type="evidence" value="ECO:0007669"/>
    <property type="project" value="UniProtKB-EC"/>
</dbReference>
<dbReference type="InterPro" id="IPR013786">
    <property type="entry name" value="AcylCoA_DH/ox_N"/>
</dbReference>
<evidence type="ECO:0000259" key="6">
    <source>
        <dbReference type="Pfam" id="PF00441"/>
    </source>
</evidence>
<dbReference type="InterPro" id="IPR036250">
    <property type="entry name" value="AcylCo_DH-like_C"/>
</dbReference>
<dbReference type="Gene3D" id="1.20.140.10">
    <property type="entry name" value="Butyryl-CoA Dehydrogenase, subunit A, domain 3"/>
    <property type="match status" value="1"/>
</dbReference>
<reference evidence="10 11" key="1">
    <citation type="submission" date="2020-05" db="EMBL/GenBank/DDBJ databases">
        <title>Genomic Encyclopedia of Type Strains, Phase IV (KMG-V): Genome sequencing to study the core and pangenomes of soil and plant-associated prokaryotes.</title>
        <authorList>
            <person name="Whitman W."/>
        </authorList>
    </citation>
    <scope>NUCLEOTIDE SEQUENCE [LARGE SCALE GENOMIC DNA]</scope>
    <source>
        <strain evidence="10 11">9A</strain>
    </source>
</reference>
<dbReference type="PANTHER" id="PTHR42803:SF3">
    <property type="entry name" value="ACYL-COA DEHYDROGENASE-RELATED"/>
    <property type="match status" value="1"/>
</dbReference>
<dbReference type="InterPro" id="IPR046373">
    <property type="entry name" value="Acyl-CoA_Oxase/DH_mid-dom_sf"/>
</dbReference>
<dbReference type="Pfam" id="PF02770">
    <property type="entry name" value="Acyl-CoA_dh_M"/>
    <property type="match status" value="1"/>
</dbReference>
<evidence type="ECO:0000256" key="3">
    <source>
        <dbReference type="ARBA" id="ARBA00022630"/>
    </source>
</evidence>
<dbReference type="EC" id="1.3.8.1" evidence="10"/>
<evidence type="ECO:0000256" key="1">
    <source>
        <dbReference type="ARBA" id="ARBA00001974"/>
    </source>
</evidence>
<dbReference type="InterPro" id="IPR009075">
    <property type="entry name" value="AcylCo_DH/oxidase_C"/>
</dbReference>
<comment type="cofactor">
    <cofactor evidence="1 5">
        <name>FAD</name>
        <dbReference type="ChEBI" id="CHEBI:57692"/>
    </cofactor>
</comment>
<evidence type="ECO:0000259" key="8">
    <source>
        <dbReference type="Pfam" id="PF02771"/>
    </source>
</evidence>
<proteinExistence type="inferred from homology"/>
<keyword evidence="4 5" id="KW-0274">FAD</keyword>
<protein>
    <submittedName>
        <fullName evidence="10">Butyryl-CoA dehydrogenase</fullName>
        <ecNumber evidence="10">1.3.8.1</ecNumber>
    </submittedName>
</protein>
<evidence type="ECO:0000313" key="11">
    <source>
        <dbReference type="Proteomes" id="UP000779507"/>
    </source>
</evidence>
<dbReference type="InterPro" id="IPR025878">
    <property type="entry name" value="Acyl-CoA_dh-like_C_dom"/>
</dbReference>
<name>A0ABX2FQW0_9BACT</name>
<dbReference type="EMBL" id="JABSNP010000006">
    <property type="protein sequence ID" value="NRT18827.1"/>
    <property type="molecule type" value="Genomic_DNA"/>
</dbReference>
<sequence>MATPAYSRRDLAFQLHEVLHAEALARFPYFQDHDRGSIDLVLDTAGQFAETLLRPLLTELDRREPQLVDGTIRLHPGVRPIIQRFGEDGWISALFPYEEGGQQMPHVVYSAAVFAMQATNYSASVPPFLTLGAANLLRSFAAPALAAAFTPPMYAGQWQGTMALTEPDAGSSLSDITTSAEPTADGYYRMRGQKIYISSGDHDACDNVVHLMLAKIKGGPAGAKGISLFVVPRQRVAQGLPTGLETPADLVSNDVVTAGIYHKLGCKGAPIAHLMIGGADDCRGYLVGEPNKGLSYMFQMMNEARLAVGVSAAAIGTAAYHAALEYARARPQGRPIASRDVAQPQVPIIRHADVKRMLLFQKATMEGALGLLLQCSYYMDVAQVAEGAEKENAELLLDLLMPIAKTYPSEMGVLSTSAAIQVHGGAGYTTDFPVEQFFRESRIHPIHEGTTGIQGLDLLGRKITQHGGRAVGLLLAEMQAAGAAAGAHPELAGLAAQLAKAVGTWQQVTGHLLAVAARDHERFLADATLYLELAGLVVVAWQWLRQATVAQQALPAAHAADQDFYRGKLMAAQYFYEYELVKAPGLAKRLQSANAVTVDMQEAWF</sequence>
<dbReference type="Gene3D" id="1.10.540.10">
    <property type="entry name" value="Acyl-CoA dehydrogenase/oxidase, N-terminal domain"/>
    <property type="match status" value="1"/>
</dbReference>
<dbReference type="InterPro" id="IPR052166">
    <property type="entry name" value="Diverse_Acyl-CoA_DH"/>
</dbReference>
<comment type="caution">
    <text evidence="10">The sequence shown here is derived from an EMBL/GenBank/DDBJ whole genome shotgun (WGS) entry which is preliminary data.</text>
</comment>
<comment type="similarity">
    <text evidence="2 5">Belongs to the acyl-CoA dehydrogenase family.</text>
</comment>
<keyword evidence="11" id="KW-1185">Reference proteome</keyword>
<dbReference type="InterPro" id="IPR037069">
    <property type="entry name" value="AcylCoA_DH/ox_N_sf"/>
</dbReference>
<dbReference type="RefSeq" id="WP_173809572.1">
    <property type="nucleotide sequence ID" value="NZ_JABSNP010000006.1"/>
</dbReference>
<dbReference type="Pfam" id="PF12806">
    <property type="entry name" value="Acyl-CoA_dh_C"/>
    <property type="match status" value="1"/>
</dbReference>